<feature type="transmembrane region" description="Helical" evidence="7">
    <location>
        <begin position="392"/>
        <end position="410"/>
    </location>
</feature>
<feature type="domain" description="VTT" evidence="8">
    <location>
        <begin position="51"/>
        <end position="162"/>
    </location>
</feature>
<name>A0A6M2BR63_9GAMM</name>
<keyword evidence="3" id="KW-1003">Cell membrane</keyword>
<comment type="subcellular location">
    <subcellularLocation>
        <location evidence="1">Cell membrane</location>
        <topology evidence="1">Multi-pass membrane protein</topology>
    </subcellularLocation>
</comment>
<dbReference type="PANTHER" id="PTHR30353:SF15">
    <property type="entry name" value="INNER MEMBRANE PROTEIN YABI"/>
    <property type="match status" value="1"/>
</dbReference>
<proteinExistence type="inferred from homology"/>
<keyword evidence="4 7" id="KW-0812">Transmembrane</keyword>
<dbReference type="Pfam" id="PF09335">
    <property type="entry name" value="VTT_dom"/>
    <property type="match status" value="1"/>
</dbReference>
<feature type="transmembrane region" description="Helical" evidence="7">
    <location>
        <begin position="32"/>
        <end position="57"/>
    </location>
</feature>
<sequence>MTDALHSLLAWINAHPNGALWLLFLITMSDSLFIVGAFIPAALPLFAIGALVALGALELWPTLLIASAGALIGDGISFWLGCRYGERLFNARFFQKHPDLVGNGRRFFQKHGPYSILLARFLGPLRAVTPSLAAASGMRFWLFVCTDAIGAFVWACAFIMPGVAFGASLGLAAEVAGRLATLLLVLIVGMWLALWLAIAFARLVSRKTTQWLPYLLEWSRANRSLGRYGLALIDDELPETPALFVLAVLLLAFAGLLLYLTAGMQLHHYPLRLDATVFQWLRDVHTPVGFTLARRLLQIGEWHVYGPVALVSFATLVALGKPRAAAHWAAAMAFGGAIALGLYAVPLLPPPFHYFGTSVPDAARGRDLVLASVTYSFLPVLLGTASRPASRTLLYAISALLLLLVVFAQLYLGVQWFSVAVLLLLFGLAWTALLGLGYRWHRPEKLPVAQVLPLVVLSFVIALALQWHPLKAPEPRSQSLAPVYSLSLAQWESPRGASRFPTQRQDAAGRPRQPFTVQWAGELPTIRARLLDAGWQTPAPLSAGQMLHWLTSSATIADLPVMPQVNGGEHPSLILRLPINDQEQYFLRLWPSRIQLDDGRPIWVGSVMLQEARSFHRILRYPVAVDFDPPLVPLLADLPDTQHRTNGPILLLW</sequence>
<organism evidence="10 11">
    <name type="scientific">Solimonas terrae</name>
    <dbReference type="NCBI Taxonomy" id="1396819"/>
    <lineage>
        <taxon>Bacteria</taxon>
        <taxon>Pseudomonadati</taxon>
        <taxon>Pseudomonadota</taxon>
        <taxon>Gammaproteobacteria</taxon>
        <taxon>Nevskiales</taxon>
        <taxon>Nevskiaceae</taxon>
        <taxon>Solimonas</taxon>
    </lineage>
</organism>
<keyword evidence="11" id="KW-1185">Reference proteome</keyword>
<feature type="domain" description="LssY-like C-terminal" evidence="9">
    <location>
        <begin position="500"/>
        <end position="615"/>
    </location>
</feature>
<feature type="transmembrane region" description="Helical" evidence="7">
    <location>
        <begin position="242"/>
        <end position="262"/>
    </location>
</feature>
<dbReference type="GO" id="GO:0005886">
    <property type="term" value="C:plasma membrane"/>
    <property type="evidence" value="ECO:0007669"/>
    <property type="project" value="UniProtKB-SubCell"/>
</dbReference>
<dbReference type="EMBL" id="JAAMOW010000004">
    <property type="protein sequence ID" value="NGY05086.1"/>
    <property type="molecule type" value="Genomic_DNA"/>
</dbReference>
<comment type="similarity">
    <text evidence="2">Belongs to the DedA family.</text>
</comment>
<feature type="transmembrane region" description="Helical" evidence="7">
    <location>
        <begin position="179"/>
        <end position="201"/>
    </location>
</feature>
<gene>
    <name evidence="10" type="ORF">G7Y85_09930</name>
</gene>
<feature type="transmembrane region" description="Helical" evidence="7">
    <location>
        <begin position="6"/>
        <end position="25"/>
    </location>
</feature>
<feature type="transmembrane region" description="Helical" evidence="7">
    <location>
        <begin position="368"/>
        <end position="385"/>
    </location>
</feature>
<evidence type="ECO:0000259" key="8">
    <source>
        <dbReference type="Pfam" id="PF09335"/>
    </source>
</evidence>
<evidence type="ECO:0000256" key="6">
    <source>
        <dbReference type="ARBA" id="ARBA00023136"/>
    </source>
</evidence>
<evidence type="ECO:0000256" key="7">
    <source>
        <dbReference type="SAM" id="Phobius"/>
    </source>
</evidence>
<feature type="transmembrane region" description="Helical" evidence="7">
    <location>
        <begin position="63"/>
        <end position="82"/>
    </location>
</feature>
<evidence type="ECO:0000313" key="10">
    <source>
        <dbReference type="EMBL" id="NGY05086.1"/>
    </source>
</evidence>
<evidence type="ECO:0000256" key="3">
    <source>
        <dbReference type="ARBA" id="ARBA00022475"/>
    </source>
</evidence>
<dbReference type="AlphaFoldDB" id="A0A6M2BR63"/>
<feature type="transmembrane region" description="Helical" evidence="7">
    <location>
        <begin position="302"/>
        <end position="319"/>
    </location>
</feature>
<dbReference type="PANTHER" id="PTHR30353">
    <property type="entry name" value="INNER MEMBRANE PROTEIN DEDA-RELATED"/>
    <property type="match status" value="1"/>
</dbReference>
<comment type="caution">
    <text evidence="10">The sequence shown here is derived from an EMBL/GenBank/DDBJ whole genome shotgun (WGS) entry which is preliminary data.</text>
</comment>
<keyword evidence="6 7" id="KW-0472">Membrane</keyword>
<dbReference type="InterPro" id="IPR025902">
    <property type="entry name" value="LssY-like-C_dom"/>
</dbReference>
<evidence type="ECO:0000256" key="2">
    <source>
        <dbReference type="ARBA" id="ARBA00010792"/>
    </source>
</evidence>
<keyword evidence="5 7" id="KW-1133">Transmembrane helix</keyword>
<feature type="transmembrane region" description="Helical" evidence="7">
    <location>
        <begin position="326"/>
        <end position="348"/>
    </location>
</feature>
<dbReference type="RefSeq" id="WP_166255709.1">
    <property type="nucleotide sequence ID" value="NZ_JAAMOW010000004.1"/>
</dbReference>
<reference evidence="10 11" key="1">
    <citation type="journal article" date="2014" name="Int. J. Syst. Evol. Microbiol.">
        <title>Solimonas terrae sp. nov., isolated from soil.</title>
        <authorList>
            <person name="Kim S.J."/>
            <person name="Moon J.Y."/>
            <person name="Weon H.Y."/>
            <person name="Ahn J.H."/>
            <person name="Chen W.M."/>
            <person name="Kwon S.W."/>
        </authorList>
    </citation>
    <scope>NUCLEOTIDE SEQUENCE [LARGE SCALE GENOMIC DNA]</scope>
    <source>
        <strain evidence="10 11">KIS83-12</strain>
    </source>
</reference>
<evidence type="ECO:0000256" key="5">
    <source>
        <dbReference type="ARBA" id="ARBA00022989"/>
    </source>
</evidence>
<feature type="transmembrane region" description="Helical" evidence="7">
    <location>
        <begin position="140"/>
        <end position="167"/>
    </location>
</feature>
<dbReference type="InterPro" id="IPR032816">
    <property type="entry name" value="VTT_dom"/>
</dbReference>
<evidence type="ECO:0000313" key="11">
    <source>
        <dbReference type="Proteomes" id="UP000472676"/>
    </source>
</evidence>
<feature type="transmembrane region" description="Helical" evidence="7">
    <location>
        <begin position="448"/>
        <end position="467"/>
    </location>
</feature>
<protein>
    <submittedName>
        <fullName evidence="10">Uncharacterized protein</fullName>
    </submittedName>
</protein>
<evidence type="ECO:0000256" key="1">
    <source>
        <dbReference type="ARBA" id="ARBA00004651"/>
    </source>
</evidence>
<feature type="transmembrane region" description="Helical" evidence="7">
    <location>
        <begin position="416"/>
        <end position="436"/>
    </location>
</feature>
<dbReference type="InterPro" id="IPR032818">
    <property type="entry name" value="DedA-like"/>
</dbReference>
<dbReference type="Proteomes" id="UP000472676">
    <property type="component" value="Unassembled WGS sequence"/>
</dbReference>
<accession>A0A6M2BR63</accession>
<evidence type="ECO:0000259" key="9">
    <source>
        <dbReference type="Pfam" id="PF14067"/>
    </source>
</evidence>
<dbReference type="Pfam" id="PF14067">
    <property type="entry name" value="LssY_C"/>
    <property type="match status" value="1"/>
</dbReference>
<evidence type="ECO:0000256" key="4">
    <source>
        <dbReference type="ARBA" id="ARBA00022692"/>
    </source>
</evidence>